<dbReference type="RefSeq" id="WP_261597816.1">
    <property type="nucleotide sequence ID" value="NZ_VHLL01000005.1"/>
</dbReference>
<protein>
    <submittedName>
        <fullName evidence="1">Uncharacterized protein</fullName>
    </submittedName>
</protein>
<dbReference type="AlphaFoldDB" id="A0A9E4ZNK2"/>
<dbReference type="Proteomes" id="UP001065682">
    <property type="component" value="Unassembled WGS sequence"/>
</dbReference>
<name>A0A9E4ZNK2_9EURY</name>
<sequence>MVRRILPHLSVISVTFILVLTLFSSGCTDTGKTNEETVIGTIVYVESDNGTYIMQAANGTRYAPVNLDEDYQVNGMVVGFRGIILENVESDSVPESPSIPIEIRYIGTYVPPGANATLTLEKQLP</sequence>
<evidence type="ECO:0000313" key="2">
    <source>
        <dbReference type="Proteomes" id="UP001065682"/>
    </source>
</evidence>
<dbReference type="PROSITE" id="PS51257">
    <property type="entry name" value="PROKAR_LIPOPROTEIN"/>
    <property type="match status" value="1"/>
</dbReference>
<organism evidence="1 2">
    <name type="scientific">Methanoculleus formosensis</name>
    <dbReference type="NCBI Taxonomy" id="2590886"/>
    <lineage>
        <taxon>Archaea</taxon>
        <taxon>Methanobacteriati</taxon>
        <taxon>Methanobacteriota</taxon>
        <taxon>Stenosarchaea group</taxon>
        <taxon>Methanomicrobia</taxon>
        <taxon>Methanomicrobiales</taxon>
        <taxon>Methanomicrobiaceae</taxon>
        <taxon>Methanoculleus</taxon>
    </lineage>
</organism>
<keyword evidence="2" id="KW-1185">Reference proteome</keyword>
<reference evidence="1" key="1">
    <citation type="submission" date="2019-06" db="EMBL/GenBank/DDBJ databases">
        <title>Methanoculleus strain from Tamsui River, Taipei, Taiwan.</title>
        <authorList>
            <person name="You Y.-T."/>
            <person name="Chen S.-C."/>
            <person name="Lai S.-J."/>
            <person name="Lee Y.-C."/>
            <person name="Lai M.-C."/>
        </authorList>
    </citation>
    <scope>NUCLEOTIDE SEQUENCE</scope>
    <source>
        <strain evidence="1">Afa-1</strain>
    </source>
</reference>
<gene>
    <name evidence="1" type="ORF">FKB36_09475</name>
</gene>
<proteinExistence type="predicted"/>
<accession>A0A9E4ZNK2</accession>
<evidence type="ECO:0000313" key="1">
    <source>
        <dbReference type="EMBL" id="MCT8337705.1"/>
    </source>
</evidence>
<dbReference type="EMBL" id="VHLL01000005">
    <property type="protein sequence ID" value="MCT8337705.1"/>
    <property type="molecule type" value="Genomic_DNA"/>
</dbReference>
<comment type="caution">
    <text evidence="1">The sequence shown here is derived from an EMBL/GenBank/DDBJ whole genome shotgun (WGS) entry which is preliminary data.</text>
</comment>